<evidence type="ECO:0000313" key="8">
    <source>
        <dbReference type="Proteomes" id="UP001344906"/>
    </source>
</evidence>
<reference evidence="7 8" key="1">
    <citation type="submission" date="2023-02" db="EMBL/GenBank/DDBJ databases">
        <title>Dictyobacter halimunensis sp. nov., a new member of the class Ktedonobacteria from forest soil in a geothermal area.</title>
        <authorList>
            <person name="Rachmania M.K."/>
            <person name="Ningsih F."/>
            <person name="Sakai Y."/>
            <person name="Yabe S."/>
            <person name="Yokota A."/>
            <person name="Sjamsuridzal W."/>
        </authorList>
    </citation>
    <scope>NUCLEOTIDE SEQUENCE [LARGE SCALE GENOMIC DNA]</scope>
    <source>
        <strain evidence="7 8">S3.2.2.5</strain>
    </source>
</reference>
<evidence type="ECO:0000313" key="7">
    <source>
        <dbReference type="EMBL" id="GLV53550.1"/>
    </source>
</evidence>
<dbReference type="SUPFAM" id="SSF51556">
    <property type="entry name" value="Metallo-dependent hydrolases"/>
    <property type="match status" value="1"/>
</dbReference>
<sequence length="433" mass="47533">MLIVNGVVVLADGPVRLDVRARGEKISELAEQLVPEPGEQVIEAEGMMVLPGFIDSHVHFRDPGGTHKEDFLSGTRAALAGGVTTILDMPNTQPPTDSRAHLQEKMAQVGPKAVVDYGFYFGATDNNIEEAASVADQVAAMKLYMGSSTGSLLVTEFSPIFRHFSTFPPNKPIAVHAEDEQSLLYFGAQGSTEHNRARPPLSAQIALSRALAIAEKVGRRLHIAHTTTQRELELIQEAKQKGVRVTCEVTPLHLFLTEEDQQRLGNFGKVNPPLRSKSDQEALWRYFDVIDTIGTDHAPHTKEEKMQPYQKAPSGLTGVQTMLPLLFNASQEGRVALSEIIKRCVTNPARIFGLQNKGALEVGKDADIVLIDPQQTYEINNEQILSKCGWTPFAGTKIKGKIQQVFVRGQLAFEHDTCLAQPGSGRHVSYISR</sequence>
<dbReference type="InterPro" id="IPR050138">
    <property type="entry name" value="DHOase/Allantoinase_Hydrolase"/>
</dbReference>
<proteinExistence type="inferred from homology"/>
<accession>A0ABQ6FHL1</accession>
<dbReference type="EMBL" id="BSRI01000001">
    <property type="protein sequence ID" value="GLV53550.1"/>
    <property type="molecule type" value="Genomic_DNA"/>
</dbReference>
<name>A0ABQ6FHL1_9CHLR</name>
<dbReference type="InterPro" id="IPR002195">
    <property type="entry name" value="Dihydroorotase_CS"/>
</dbReference>
<dbReference type="Proteomes" id="UP001344906">
    <property type="component" value="Unassembled WGS sequence"/>
</dbReference>
<dbReference type="PANTHER" id="PTHR43668:SF2">
    <property type="entry name" value="ALLANTOINASE"/>
    <property type="match status" value="1"/>
</dbReference>
<dbReference type="Gene3D" id="3.20.20.140">
    <property type="entry name" value="Metal-dependent hydrolases"/>
    <property type="match status" value="1"/>
</dbReference>
<dbReference type="CDD" id="cd01318">
    <property type="entry name" value="DHOase_IIb"/>
    <property type="match status" value="1"/>
</dbReference>
<evidence type="ECO:0000259" key="6">
    <source>
        <dbReference type="Pfam" id="PF01979"/>
    </source>
</evidence>
<protein>
    <submittedName>
        <fullName evidence="7">Dihydroorotase</fullName>
    </submittedName>
</protein>
<comment type="cofactor">
    <cofactor evidence="1">
        <name>Zn(2+)</name>
        <dbReference type="ChEBI" id="CHEBI:29105"/>
    </cofactor>
</comment>
<dbReference type="Gene3D" id="2.30.40.10">
    <property type="entry name" value="Urease, subunit C, domain 1"/>
    <property type="match status" value="1"/>
</dbReference>
<comment type="function">
    <text evidence="2">Catalyzes the reversible cyclization of carbamoyl aspartate to dihydroorotate.</text>
</comment>
<dbReference type="Pfam" id="PF01979">
    <property type="entry name" value="Amidohydro_1"/>
    <property type="match status" value="1"/>
</dbReference>
<keyword evidence="8" id="KW-1185">Reference proteome</keyword>
<evidence type="ECO:0000256" key="4">
    <source>
        <dbReference type="ARBA" id="ARBA00022723"/>
    </source>
</evidence>
<dbReference type="InterPro" id="IPR032466">
    <property type="entry name" value="Metal_Hydrolase"/>
</dbReference>
<dbReference type="NCBIfam" id="TIGR00857">
    <property type="entry name" value="pyrC_multi"/>
    <property type="match status" value="1"/>
</dbReference>
<evidence type="ECO:0000256" key="5">
    <source>
        <dbReference type="ARBA" id="ARBA00022801"/>
    </source>
</evidence>
<comment type="caution">
    <text evidence="7">The sequence shown here is derived from an EMBL/GenBank/DDBJ whole genome shotgun (WGS) entry which is preliminary data.</text>
</comment>
<dbReference type="PROSITE" id="PS00483">
    <property type="entry name" value="DIHYDROOROTASE_2"/>
    <property type="match status" value="1"/>
</dbReference>
<evidence type="ECO:0000256" key="3">
    <source>
        <dbReference type="ARBA" id="ARBA00010286"/>
    </source>
</evidence>
<gene>
    <name evidence="7" type="ORF">KDH_04030</name>
</gene>
<dbReference type="PROSITE" id="PS00482">
    <property type="entry name" value="DIHYDROOROTASE_1"/>
    <property type="match status" value="1"/>
</dbReference>
<comment type="similarity">
    <text evidence="3">Belongs to the metallo-dependent hydrolases superfamily. DHOase family. Class I DHOase subfamily.</text>
</comment>
<organism evidence="7 8">
    <name type="scientific">Dictyobacter halimunensis</name>
    <dbReference type="NCBI Taxonomy" id="3026934"/>
    <lineage>
        <taxon>Bacteria</taxon>
        <taxon>Bacillati</taxon>
        <taxon>Chloroflexota</taxon>
        <taxon>Ktedonobacteria</taxon>
        <taxon>Ktedonobacterales</taxon>
        <taxon>Dictyobacteraceae</taxon>
        <taxon>Dictyobacter</taxon>
    </lineage>
</organism>
<dbReference type="SUPFAM" id="SSF51338">
    <property type="entry name" value="Composite domain of metallo-dependent hydrolases"/>
    <property type="match status" value="1"/>
</dbReference>
<keyword evidence="4" id="KW-0479">Metal-binding</keyword>
<dbReference type="RefSeq" id="WP_338247261.1">
    <property type="nucleotide sequence ID" value="NZ_BSRI01000001.1"/>
</dbReference>
<keyword evidence="5" id="KW-0378">Hydrolase</keyword>
<feature type="domain" description="Amidohydrolase-related" evidence="6">
    <location>
        <begin position="48"/>
        <end position="411"/>
    </location>
</feature>
<evidence type="ECO:0000256" key="1">
    <source>
        <dbReference type="ARBA" id="ARBA00001947"/>
    </source>
</evidence>
<dbReference type="InterPro" id="IPR006680">
    <property type="entry name" value="Amidohydro-rel"/>
</dbReference>
<dbReference type="InterPro" id="IPR011059">
    <property type="entry name" value="Metal-dep_hydrolase_composite"/>
</dbReference>
<evidence type="ECO:0000256" key="2">
    <source>
        <dbReference type="ARBA" id="ARBA00002368"/>
    </source>
</evidence>
<dbReference type="PANTHER" id="PTHR43668">
    <property type="entry name" value="ALLANTOINASE"/>
    <property type="match status" value="1"/>
</dbReference>